<name>A0AAD6Z4K3_9AGAR</name>
<evidence type="ECO:0000313" key="2">
    <source>
        <dbReference type="Proteomes" id="UP001218218"/>
    </source>
</evidence>
<gene>
    <name evidence="1" type="ORF">DFH08DRAFT_824250</name>
</gene>
<proteinExistence type="predicted"/>
<dbReference type="Proteomes" id="UP001218218">
    <property type="component" value="Unassembled WGS sequence"/>
</dbReference>
<sequence length="193" mass="21667">MCDDVTVPIVLGALSLLPNNRYILLALAPTLVVVNVANAQRPTQKLDRVKHAIDGCKELLEGAKLTCARNHAELTDRTRRLSEVAVSASRIQVRLLEKHPDFTTWKGCIKYVRDMHDMWKKIHQCAKDVKEIGTSTFVTIENENQRKSGENIRDCDEICHALGSQASARRRRRLEQALGTGNTTVSYEALAYV</sequence>
<evidence type="ECO:0000313" key="1">
    <source>
        <dbReference type="EMBL" id="KAJ7307723.1"/>
    </source>
</evidence>
<reference evidence="1" key="1">
    <citation type="submission" date="2023-03" db="EMBL/GenBank/DDBJ databases">
        <title>Massive genome expansion in bonnet fungi (Mycena s.s.) driven by repeated elements and novel gene families across ecological guilds.</title>
        <authorList>
            <consortium name="Lawrence Berkeley National Laboratory"/>
            <person name="Harder C.B."/>
            <person name="Miyauchi S."/>
            <person name="Viragh M."/>
            <person name="Kuo A."/>
            <person name="Thoen E."/>
            <person name="Andreopoulos B."/>
            <person name="Lu D."/>
            <person name="Skrede I."/>
            <person name="Drula E."/>
            <person name="Henrissat B."/>
            <person name="Morin E."/>
            <person name="Kohler A."/>
            <person name="Barry K."/>
            <person name="LaButti K."/>
            <person name="Morin E."/>
            <person name="Salamov A."/>
            <person name="Lipzen A."/>
            <person name="Mereny Z."/>
            <person name="Hegedus B."/>
            <person name="Baldrian P."/>
            <person name="Stursova M."/>
            <person name="Weitz H."/>
            <person name="Taylor A."/>
            <person name="Grigoriev I.V."/>
            <person name="Nagy L.G."/>
            <person name="Martin F."/>
            <person name="Kauserud H."/>
        </authorList>
    </citation>
    <scope>NUCLEOTIDE SEQUENCE</scope>
    <source>
        <strain evidence="1">CBHHK002</strain>
    </source>
</reference>
<comment type="caution">
    <text evidence="1">The sequence shown here is derived from an EMBL/GenBank/DDBJ whole genome shotgun (WGS) entry which is preliminary data.</text>
</comment>
<keyword evidence="2" id="KW-1185">Reference proteome</keyword>
<dbReference type="EMBL" id="JARIHO010000088">
    <property type="protein sequence ID" value="KAJ7307723.1"/>
    <property type="molecule type" value="Genomic_DNA"/>
</dbReference>
<organism evidence="1 2">
    <name type="scientific">Mycena albidolilacea</name>
    <dbReference type="NCBI Taxonomy" id="1033008"/>
    <lineage>
        <taxon>Eukaryota</taxon>
        <taxon>Fungi</taxon>
        <taxon>Dikarya</taxon>
        <taxon>Basidiomycota</taxon>
        <taxon>Agaricomycotina</taxon>
        <taxon>Agaricomycetes</taxon>
        <taxon>Agaricomycetidae</taxon>
        <taxon>Agaricales</taxon>
        <taxon>Marasmiineae</taxon>
        <taxon>Mycenaceae</taxon>
        <taxon>Mycena</taxon>
    </lineage>
</organism>
<accession>A0AAD6Z4K3</accession>
<protein>
    <submittedName>
        <fullName evidence="1">Uncharacterized protein</fullName>
    </submittedName>
</protein>
<dbReference type="AlphaFoldDB" id="A0AAD6Z4K3"/>